<protein>
    <submittedName>
        <fullName evidence="1">Uncharacterized protein</fullName>
    </submittedName>
</protein>
<proteinExistence type="predicted"/>
<evidence type="ECO:0000313" key="2">
    <source>
        <dbReference type="Proteomes" id="UP000676310"/>
    </source>
</evidence>
<name>A0A8J2I2H3_9PLEO</name>
<organism evidence="1 2">
    <name type="scientific">Alternaria atra</name>
    <dbReference type="NCBI Taxonomy" id="119953"/>
    <lineage>
        <taxon>Eukaryota</taxon>
        <taxon>Fungi</taxon>
        <taxon>Dikarya</taxon>
        <taxon>Ascomycota</taxon>
        <taxon>Pezizomycotina</taxon>
        <taxon>Dothideomycetes</taxon>
        <taxon>Pleosporomycetidae</taxon>
        <taxon>Pleosporales</taxon>
        <taxon>Pleosporineae</taxon>
        <taxon>Pleosporaceae</taxon>
        <taxon>Alternaria</taxon>
        <taxon>Alternaria sect. Ulocladioides</taxon>
    </lineage>
</organism>
<reference evidence="1" key="1">
    <citation type="submission" date="2021-05" db="EMBL/GenBank/DDBJ databases">
        <authorList>
            <person name="Stam R."/>
        </authorList>
    </citation>
    <scope>NUCLEOTIDE SEQUENCE</scope>
    <source>
        <strain evidence="1">CS162</strain>
    </source>
</reference>
<keyword evidence="2" id="KW-1185">Reference proteome</keyword>
<dbReference type="OrthoDB" id="4400538at2759"/>
<dbReference type="GeneID" id="67017515"/>
<evidence type="ECO:0000313" key="1">
    <source>
        <dbReference type="EMBL" id="CAG5159957.1"/>
    </source>
</evidence>
<dbReference type="RefSeq" id="XP_043169261.1">
    <property type="nucleotide sequence ID" value="XM_043313326.1"/>
</dbReference>
<dbReference type="Proteomes" id="UP000676310">
    <property type="component" value="Unassembled WGS sequence"/>
</dbReference>
<dbReference type="EMBL" id="CAJRGZ010000019">
    <property type="protein sequence ID" value="CAG5159957.1"/>
    <property type="molecule type" value="Genomic_DNA"/>
</dbReference>
<dbReference type="AlphaFoldDB" id="A0A8J2I2H3"/>
<accession>A0A8J2I2H3</accession>
<sequence length="112" mass="12360">MAISTHALSQIRQYSTRGLPRDPHYRLKATLATSYVVSALALPFVPPLLETRRAKADGSYLTSISDARDEAISLISDFFSFHYSTLAAHKFRTISSYIPGVPSLSAGLTYKH</sequence>
<comment type="caution">
    <text evidence="1">The sequence shown here is derived from an EMBL/GenBank/DDBJ whole genome shotgun (WGS) entry which is preliminary data.</text>
</comment>
<gene>
    <name evidence="1" type="ORF">ALTATR162_LOCUS5707</name>
</gene>